<dbReference type="STRING" id="580166.AUP43_10295"/>
<dbReference type="Proteomes" id="UP000076400">
    <property type="component" value="Unassembled WGS sequence"/>
</dbReference>
<comment type="caution">
    <text evidence="1">The sequence shown here is derived from an EMBL/GenBank/DDBJ whole genome shotgun (WGS) entry which is preliminary data.</text>
</comment>
<proteinExistence type="predicted"/>
<gene>
    <name evidence="1" type="ORF">AUP43_10295</name>
</gene>
<dbReference type="SUPFAM" id="SSF56399">
    <property type="entry name" value="ADP-ribosylation"/>
    <property type="match status" value="1"/>
</dbReference>
<accession>A0A154W155</accession>
<dbReference type="RefSeq" id="WP_067557199.1">
    <property type="nucleotide sequence ID" value="NZ_LPXN01000118.1"/>
</dbReference>
<keyword evidence="2" id="KW-1185">Reference proteome</keyword>
<evidence type="ECO:0000313" key="1">
    <source>
        <dbReference type="EMBL" id="KZD07181.1"/>
    </source>
</evidence>
<dbReference type="OrthoDB" id="9800843at2"/>
<dbReference type="AlphaFoldDB" id="A0A154W155"/>
<sequence>MHDLSSHFVLGYHGCDKKVAERLLKGAPFRTSDNDWDWLGPGIYFWEANPKRGLAFASDISRLKRGPKIDAPYVIGAVIDLRSCLDTTTLSGIAMVESAYGMLQTLHAEMAEPLPSNSRDLLRRYLDCAVMKVMHTSRKEQGLPPVDTVRGIFVEGDPLYENSGFYAKTHTQICVCNPDCIKGVFRVPDRFLT</sequence>
<organism evidence="1 2">
    <name type="scientific">Oceanibaculum pacificum</name>
    <dbReference type="NCBI Taxonomy" id="580166"/>
    <lineage>
        <taxon>Bacteria</taxon>
        <taxon>Pseudomonadati</taxon>
        <taxon>Pseudomonadota</taxon>
        <taxon>Alphaproteobacteria</taxon>
        <taxon>Rhodospirillales</taxon>
        <taxon>Oceanibaculaceae</taxon>
        <taxon>Oceanibaculum</taxon>
    </lineage>
</organism>
<dbReference type="EMBL" id="LPXN01000118">
    <property type="protein sequence ID" value="KZD07181.1"/>
    <property type="molecule type" value="Genomic_DNA"/>
</dbReference>
<evidence type="ECO:0008006" key="3">
    <source>
        <dbReference type="Google" id="ProtNLM"/>
    </source>
</evidence>
<reference evidence="1 2" key="1">
    <citation type="submission" date="2015-12" db="EMBL/GenBank/DDBJ databases">
        <title>Genome sequence of Oceanibaculum pacificum MCCC 1A02656.</title>
        <authorList>
            <person name="Lu L."/>
            <person name="Lai Q."/>
            <person name="Shao Z."/>
            <person name="Qian P."/>
        </authorList>
    </citation>
    <scope>NUCLEOTIDE SEQUENCE [LARGE SCALE GENOMIC DNA]</scope>
    <source>
        <strain evidence="1 2">MCCC 1A02656</strain>
    </source>
</reference>
<evidence type="ECO:0000313" key="2">
    <source>
        <dbReference type="Proteomes" id="UP000076400"/>
    </source>
</evidence>
<name>A0A154W155_9PROT</name>
<protein>
    <recommendedName>
        <fullName evidence="3">PARP catalytic domain-containing protein</fullName>
    </recommendedName>
</protein>